<sequence length="277" mass="29846">MSRLSIIAGSALLALSVPLAAQDSAAPAPSLTYADTVSLAEDSEIVAHVQIRDQVALEPERAPGLAPGHVRLYVEARTLALISGNVPVGENLRYLVDVPLTSKGKAPKLKKREMILFARPVAGRPGEIQLVGEGAQRPYTPEFEAALRPVLTSLLAPDAPPRVTKVADALAVEGTLVGESETQLFLDTENDGPVSITVVRRPNQPPRWGVSWTEIVDQSARAPRAGTLQWYRLACTLPAELPTQANLSRDSQARALAARDYQFVIEQLGPCTRTLKR</sequence>
<accession>A0ABX8ZZL1</accession>
<evidence type="ECO:0000313" key="2">
    <source>
        <dbReference type="EMBL" id="QZD94272.1"/>
    </source>
</evidence>
<reference evidence="2 3" key="1">
    <citation type="submission" date="2021-08" db="EMBL/GenBank/DDBJ databases">
        <title>Comparative Genomics Analysis of the Genus Qipengyuania Reveals Extensive Genetic Diversity and Metabolic Versatility, Including the Description of Fifteen Novel Species.</title>
        <authorList>
            <person name="Liu Y."/>
        </authorList>
    </citation>
    <scope>NUCLEOTIDE SEQUENCE [LARGE SCALE GENOMIC DNA]</scope>
    <source>
        <strain evidence="2 3">1NDH1</strain>
    </source>
</reference>
<evidence type="ECO:0000256" key="1">
    <source>
        <dbReference type="SAM" id="SignalP"/>
    </source>
</evidence>
<keyword evidence="1" id="KW-0732">Signal</keyword>
<name>A0ABX8ZZL1_9SPHN</name>
<feature type="chain" id="PRO_5045266280" description="Molecular chaperone" evidence="1">
    <location>
        <begin position="22"/>
        <end position="277"/>
    </location>
</feature>
<proteinExistence type="predicted"/>
<evidence type="ECO:0008006" key="4">
    <source>
        <dbReference type="Google" id="ProtNLM"/>
    </source>
</evidence>
<keyword evidence="3" id="KW-1185">Reference proteome</keyword>
<dbReference type="Proteomes" id="UP000824321">
    <property type="component" value="Chromosome"/>
</dbReference>
<evidence type="ECO:0000313" key="3">
    <source>
        <dbReference type="Proteomes" id="UP000824321"/>
    </source>
</evidence>
<dbReference type="RefSeq" id="WP_221430020.1">
    <property type="nucleotide sequence ID" value="NZ_CP081294.1"/>
</dbReference>
<protein>
    <recommendedName>
        <fullName evidence="4">Molecular chaperone</fullName>
    </recommendedName>
</protein>
<feature type="signal peptide" evidence="1">
    <location>
        <begin position="1"/>
        <end position="21"/>
    </location>
</feature>
<organism evidence="2 3">
    <name type="scientific">Qipengyuania gelatinilytica</name>
    <dbReference type="NCBI Taxonomy" id="2867231"/>
    <lineage>
        <taxon>Bacteria</taxon>
        <taxon>Pseudomonadati</taxon>
        <taxon>Pseudomonadota</taxon>
        <taxon>Alphaproteobacteria</taxon>
        <taxon>Sphingomonadales</taxon>
        <taxon>Erythrobacteraceae</taxon>
        <taxon>Qipengyuania</taxon>
    </lineage>
</organism>
<gene>
    <name evidence="2" type="ORF">K3136_09210</name>
</gene>
<dbReference type="EMBL" id="CP081294">
    <property type="protein sequence ID" value="QZD94272.1"/>
    <property type="molecule type" value="Genomic_DNA"/>
</dbReference>